<dbReference type="SMART" id="SM00382">
    <property type="entry name" value="AAA"/>
    <property type="match status" value="1"/>
</dbReference>
<organism evidence="11 12">
    <name type="scientific">Ambispora leptoticha</name>
    <dbReference type="NCBI Taxonomy" id="144679"/>
    <lineage>
        <taxon>Eukaryota</taxon>
        <taxon>Fungi</taxon>
        <taxon>Fungi incertae sedis</taxon>
        <taxon>Mucoromycota</taxon>
        <taxon>Glomeromycotina</taxon>
        <taxon>Glomeromycetes</taxon>
        <taxon>Archaeosporales</taxon>
        <taxon>Ambisporaceae</taxon>
        <taxon>Ambispora</taxon>
    </lineage>
</organism>
<dbReference type="AlphaFoldDB" id="A0A9N9FSF0"/>
<evidence type="ECO:0000259" key="10">
    <source>
        <dbReference type="PROSITE" id="PS50893"/>
    </source>
</evidence>
<sequence length="932" mass="105072">MDNGYLTPNHGINTQSESELSSTSVVGSTDKTAAQQITIHSTGGFLLFFRQLWIMIRRNFILQKRYYKSTLSQILIGPIIFLLLLYILQQADNSQLLKSNLHPTAYPLLGVQSCQGRTASDPCINLMYTPNDQTSRTIMQAFADNNFKRTGYKLNIETPITSLDFIPTSKLGIVPVTNADFIYNYTLNHPNVTMFGIEFSTVQGPPVNYRYQIWFNSTLMANSSDVFGEQVLSLQRGIDEAIVTFASNDLQNPATFNIKLKDWPKVPPSQLSDQIVTSFGAVFFFCAEMIIFISVLNTIVTEKEQKLVDSLVMMGLKIEVYWLSYFISNAWLVVICSLITCTFGLAFQFFVFKNANFAVLFITFILFGLAMVSFAFFITTFCRRARVAVLVGIFIFIIGLIFQSFVFSNSFVGYIWWSQSVDKIGWIILMFLPFFNFGKLYLDLSMLTSGKLDRLTQTVVPGPGFSWNDLYNTIPDTYLPTYSDSNIRPSVPPPIQSWYFLLMNIGFYCILTWYMDKIIPDEFGNYKNPFFFLTPGYYGIKFKKSLDLQAWINRAQKASIGKHTEEEDEDVARERILAFDSTHECVVRICNLSKIYRKHLLVKSVFDKIAVNDLCLTLKEGKCLALLGQNGAGKSTSMNILSGLTPATNGDALLYGYSVRGDMSKIRKIMGVCPQHDILFNDLTAKEHIELYAGIKNIPSAEIAKLVEERLAAVRLTKVADKPAGSYSGGMKRRLSMVISTIGDPKIIFMDEPTTGMDPVNRRHVWSFIEKFKQGRIIILTTHSMEEADVLGDRICVMAHGRLCALGNSMRIKNKFGAGYRVSLVTHPNDSQRLKELVEVQVPDAKLEDDSAGSLIYELPLSALPALPSFIQWLEENEEMSNSEPGKKLVKAWGVSQKSLEEAFLRLIRDANSDGNNGLRLRTTKNKSNNLS</sequence>
<dbReference type="OrthoDB" id="8061355at2759"/>
<dbReference type="InterPro" id="IPR027417">
    <property type="entry name" value="P-loop_NTPase"/>
</dbReference>
<feature type="transmembrane region" description="Helical" evidence="9">
    <location>
        <begin position="498"/>
        <end position="515"/>
    </location>
</feature>
<accession>A0A9N9FSF0</accession>
<dbReference type="SUPFAM" id="SSF52540">
    <property type="entry name" value="P-loop containing nucleoside triphosphate hydrolases"/>
    <property type="match status" value="1"/>
</dbReference>
<dbReference type="InterPro" id="IPR003439">
    <property type="entry name" value="ABC_transporter-like_ATP-bd"/>
</dbReference>
<protein>
    <submittedName>
        <fullName evidence="11">11392_t:CDS:1</fullName>
    </submittedName>
</protein>
<feature type="compositionally biased region" description="Polar residues" evidence="8">
    <location>
        <begin position="10"/>
        <end position="20"/>
    </location>
</feature>
<evidence type="ECO:0000256" key="2">
    <source>
        <dbReference type="ARBA" id="ARBA00022448"/>
    </source>
</evidence>
<feature type="transmembrane region" description="Helical" evidence="9">
    <location>
        <begin position="320"/>
        <end position="351"/>
    </location>
</feature>
<feature type="region of interest" description="Disordered" evidence="8">
    <location>
        <begin position="1"/>
        <end position="20"/>
    </location>
</feature>
<dbReference type="PANTHER" id="PTHR19229">
    <property type="entry name" value="ATP-BINDING CASSETTE TRANSPORTER SUBFAMILY A ABCA"/>
    <property type="match status" value="1"/>
</dbReference>
<reference evidence="11" key="1">
    <citation type="submission" date="2021-06" db="EMBL/GenBank/DDBJ databases">
        <authorList>
            <person name="Kallberg Y."/>
            <person name="Tangrot J."/>
            <person name="Rosling A."/>
        </authorList>
    </citation>
    <scope>NUCLEOTIDE SEQUENCE</scope>
    <source>
        <strain evidence="11">FL130A</strain>
    </source>
</reference>
<dbReference type="PROSITE" id="PS50893">
    <property type="entry name" value="ABC_TRANSPORTER_2"/>
    <property type="match status" value="1"/>
</dbReference>
<keyword evidence="12" id="KW-1185">Reference proteome</keyword>
<feature type="domain" description="ABC transporter" evidence="10">
    <location>
        <begin position="587"/>
        <end position="825"/>
    </location>
</feature>
<evidence type="ECO:0000256" key="9">
    <source>
        <dbReference type="SAM" id="Phobius"/>
    </source>
</evidence>
<keyword evidence="4" id="KW-0547">Nucleotide-binding</keyword>
<dbReference type="FunFam" id="3.40.50.300:FF:000665">
    <property type="entry name" value="ABC transporter A family member 2"/>
    <property type="match status" value="1"/>
</dbReference>
<dbReference type="GO" id="GO:0005524">
    <property type="term" value="F:ATP binding"/>
    <property type="evidence" value="ECO:0007669"/>
    <property type="project" value="UniProtKB-KW"/>
</dbReference>
<feature type="transmembrane region" description="Helical" evidence="9">
    <location>
        <begin position="390"/>
        <end position="417"/>
    </location>
</feature>
<dbReference type="EMBL" id="CAJVPS010001993">
    <property type="protein sequence ID" value="CAG8556857.1"/>
    <property type="molecule type" value="Genomic_DNA"/>
</dbReference>
<comment type="caution">
    <text evidence="11">The sequence shown here is derived from an EMBL/GenBank/DDBJ whole genome shotgun (WGS) entry which is preliminary data.</text>
</comment>
<evidence type="ECO:0000313" key="11">
    <source>
        <dbReference type="EMBL" id="CAG8556857.1"/>
    </source>
</evidence>
<dbReference type="InterPro" id="IPR026082">
    <property type="entry name" value="ABCA"/>
</dbReference>
<dbReference type="Gene3D" id="3.40.50.300">
    <property type="entry name" value="P-loop containing nucleotide triphosphate hydrolases"/>
    <property type="match status" value="1"/>
</dbReference>
<feature type="transmembrane region" description="Helical" evidence="9">
    <location>
        <begin position="357"/>
        <end position="378"/>
    </location>
</feature>
<feature type="transmembrane region" description="Helical" evidence="9">
    <location>
        <begin position="423"/>
        <end position="442"/>
    </location>
</feature>
<dbReference type="PROSITE" id="PS00211">
    <property type="entry name" value="ABC_TRANSPORTER_1"/>
    <property type="match status" value="1"/>
</dbReference>
<dbReference type="GO" id="GO:0140359">
    <property type="term" value="F:ABC-type transporter activity"/>
    <property type="evidence" value="ECO:0007669"/>
    <property type="project" value="InterPro"/>
</dbReference>
<dbReference type="GO" id="GO:0016887">
    <property type="term" value="F:ATP hydrolysis activity"/>
    <property type="evidence" value="ECO:0007669"/>
    <property type="project" value="InterPro"/>
</dbReference>
<feature type="transmembrane region" description="Helical" evidence="9">
    <location>
        <begin position="33"/>
        <end position="49"/>
    </location>
</feature>
<name>A0A9N9FSF0_9GLOM</name>
<feature type="transmembrane region" description="Helical" evidence="9">
    <location>
        <begin position="275"/>
        <end position="300"/>
    </location>
</feature>
<comment type="subcellular location">
    <subcellularLocation>
        <location evidence="1">Membrane</location>
        <topology evidence="1">Multi-pass membrane protein</topology>
    </subcellularLocation>
</comment>
<dbReference type="Pfam" id="PF12698">
    <property type="entry name" value="ABC2_membrane_3"/>
    <property type="match status" value="1"/>
</dbReference>
<keyword evidence="7 9" id="KW-0472">Membrane</keyword>
<keyword evidence="6 9" id="KW-1133">Transmembrane helix</keyword>
<keyword evidence="2" id="KW-0813">Transport</keyword>
<dbReference type="GO" id="GO:0016020">
    <property type="term" value="C:membrane"/>
    <property type="evidence" value="ECO:0007669"/>
    <property type="project" value="UniProtKB-SubCell"/>
</dbReference>
<evidence type="ECO:0000256" key="7">
    <source>
        <dbReference type="ARBA" id="ARBA00023136"/>
    </source>
</evidence>
<dbReference type="CDD" id="cd03263">
    <property type="entry name" value="ABC_subfamily_A"/>
    <property type="match status" value="1"/>
</dbReference>
<dbReference type="InterPro" id="IPR017871">
    <property type="entry name" value="ABC_transporter-like_CS"/>
</dbReference>
<evidence type="ECO:0000256" key="4">
    <source>
        <dbReference type="ARBA" id="ARBA00022741"/>
    </source>
</evidence>
<feature type="transmembrane region" description="Helical" evidence="9">
    <location>
        <begin position="70"/>
        <end position="88"/>
    </location>
</feature>
<dbReference type="InterPro" id="IPR003593">
    <property type="entry name" value="AAA+_ATPase"/>
</dbReference>
<dbReference type="PANTHER" id="PTHR19229:SF205">
    <property type="entry name" value="ABC TRANSPORTER A FAMILY MEMBER 1-RELATED"/>
    <property type="match status" value="1"/>
</dbReference>
<dbReference type="InterPro" id="IPR013525">
    <property type="entry name" value="ABC2_TM"/>
</dbReference>
<dbReference type="Pfam" id="PF00005">
    <property type="entry name" value="ABC_tran"/>
    <property type="match status" value="1"/>
</dbReference>
<evidence type="ECO:0000256" key="3">
    <source>
        <dbReference type="ARBA" id="ARBA00022692"/>
    </source>
</evidence>
<gene>
    <name evidence="11" type="ORF">ALEPTO_LOCUS6152</name>
</gene>
<evidence type="ECO:0000256" key="1">
    <source>
        <dbReference type="ARBA" id="ARBA00004141"/>
    </source>
</evidence>
<dbReference type="Proteomes" id="UP000789508">
    <property type="component" value="Unassembled WGS sequence"/>
</dbReference>
<evidence type="ECO:0000256" key="5">
    <source>
        <dbReference type="ARBA" id="ARBA00022840"/>
    </source>
</evidence>
<keyword evidence="3 9" id="KW-0812">Transmembrane</keyword>
<proteinExistence type="predicted"/>
<evidence type="ECO:0000256" key="6">
    <source>
        <dbReference type="ARBA" id="ARBA00022989"/>
    </source>
</evidence>
<evidence type="ECO:0000256" key="8">
    <source>
        <dbReference type="SAM" id="MobiDB-lite"/>
    </source>
</evidence>
<dbReference type="GO" id="GO:0005319">
    <property type="term" value="F:lipid transporter activity"/>
    <property type="evidence" value="ECO:0007669"/>
    <property type="project" value="TreeGrafter"/>
</dbReference>
<keyword evidence="5" id="KW-0067">ATP-binding</keyword>
<evidence type="ECO:0000313" key="12">
    <source>
        <dbReference type="Proteomes" id="UP000789508"/>
    </source>
</evidence>